<dbReference type="InterPro" id="IPR023368">
    <property type="entry name" value="UPF0066_cons_site"/>
</dbReference>
<name>A0A5J4KU92_9CHLR</name>
<evidence type="ECO:0000256" key="1">
    <source>
        <dbReference type="ARBA" id="ARBA00022691"/>
    </source>
</evidence>
<keyword evidence="5" id="KW-1185">Reference proteome</keyword>
<comment type="caution">
    <text evidence="4">The sequence shown here is derived from an EMBL/GenBank/DDBJ whole genome shotgun (WGS) entry which is preliminary data.</text>
</comment>
<dbReference type="Gene3D" id="2.40.30.70">
    <property type="entry name" value="YaeB-like"/>
    <property type="match status" value="1"/>
</dbReference>
<sequence>MSENDYVLEPIGFLQSSLKEPGDAPRQGYEGAPDAWLEVNETVAEGLDTIAVGDDIILITWLHKAQRDLLKVHPRNDETIPLTGVFATRSPHRPNPLGLHRVTVLAIDGKRLHVGPIEAIDGTPVVDIKPVLPQSTDA</sequence>
<feature type="domain" description="TsaA-like" evidence="3">
    <location>
        <begin position="8"/>
        <end position="138"/>
    </location>
</feature>
<dbReference type="NCBIfam" id="TIGR00104">
    <property type="entry name" value="tRNA_TsaA"/>
    <property type="match status" value="1"/>
</dbReference>
<keyword evidence="1" id="KW-0949">S-adenosyl-L-methionine</keyword>
<dbReference type="Proteomes" id="UP000326912">
    <property type="component" value="Unassembled WGS sequence"/>
</dbReference>
<dbReference type="PROSITE" id="PS51668">
    <property type="entry name" value="TSAA_2"/>
    <property type="match status" value="1"/>
</dbReference>
<evidence type="ECO:0000313" key="4">
    <source>
        <dbReference type="EMBL" id="GER90061.1"/>
    </source>
</evidence>
<reference evidence="4 5" key="1">
    <citation type="submission" date="2019-10" db="EMBL/GenBank/DDBJ databases">
        <title>Dictyobacter vulcani sp. nov., within the class Ktedonobacteria, isolated from soil of volcanic Mt. Zao.</title>
        <authorList>
            <person name="Zheng Y."/>
            <person name="Wang C.M."/>
            <person name="Sakai Y."/>
            <person name="Abe K."/>
            <person name="Yokota A."/>
            <person name="Yabe S."/>
        </authorList>
    </citation>
    <scope>NUCLEOTIDE SEQUENCE [LARGE SCALE GENOMIC DNA]</scope>
    <source>
        <strain evidence="4 5">W12</strain>
    </source>
</reference>
<comment type="similarity">
    <text evidence="2">Belongs to the tRNA methyltransferase O family.</text>
</comment>
<dbReference type="InterPro" id="IPR036413">
    <property type="entry name" value="YaeB-like_sf"/>
</dbReference>
<dbReference type="PANTHER" id="PTHR12818:SF0">
    <property type="entry name" value="TRNA (ADENINE(37)-N6)-METHYLTRANSFERASE"/>
    <property type="match status" value="1"/>
</dbReference>
<evidence type="ECO:0000313" key="5">
    <source>
        <dbReference type="Proteomes" id="UP000326912"/>
    </source>
</evidence>
<evidence type="ECO:0000259" key="3">
    <source>
        <dbReference type="PROSITE" id="PS51668"/>
    </source>
</evidence>
<proteinExistence type="inferred from homology"/>
<dbReference type="InterPro" id="IPR040372">
    <property type="entry name" value="YaeB-like"/>
</dbReference>
<dbReference type="Pfam" id="PF01980">
    <property type="entry name" value="TrmO_N"/>
    <property type="match status" value="1"/>
</dbReference>
<evidence type="ECO:0000256" key="2">
    <source>
        <dbReference type="ARBA" id="ARBA00033753"/>
    </source>
</evidence>
<dbReference type="CDD" id="cd09281">
    <property type="entry name" value="UPF0066"/>
    <property type="match status" value="1"/>
</dbReference>
<dbReference type="SUPFAM" id="SSF118196">
    <property type="entry name" value="YaeB-like"/>
    <property type="match status" value="1"/>
</dbReference>
<dbReference type="AlphaFoldDB" id="A0A5J4KU92"/>
<dbReference type="InterPro" id="IPR036414">
    <property type="entry name" value="YaeB_N_sf"/>
</dbReference>
<dbReference type="InterPro" id="IPR023370">
    <property type="entry name" value="TrmO-like_N"/>
</dbReference>
<dbReference type="PANTHER" id="PTHR12818">
    <property type="entry name" value="TRNA (ADENINE(37)-N6)-METHYLTRANSFERASE"/>
    <property type="match status" value="1"/>
</dbReference>
<organism evidence="4 5">
    <name type="scientific">Dictyobacter vulcani</name>
    <dbReference type="NCBI Taxonomy" id="2607529"/>
    <lineage>
        <taxon>Bacteria</taxon>
        <taxon>Bacillati</taxon>
        <taxon>Chloroflexota</taxon>
        <taxon>Ktedonobacteria</taxon>
        <taxon>Ktedonobacterales</taxon>
        <taxon>Dictyobacteraceae</taxon>
        <taxon>Dictyobacter</taxon>
    </lineage>
</organism>
<dbReference type="EMBL" id="BKZW01000002">
    <property type="protein sequence ID" value="GER90061.1"/>
    <property type="molecule type" value="Genomic_DNA"/>
</dbReference>
<gene>
    <name evidence="4" type="ORF">KDW_42230</name>
</gene>
<protein>
    <recommendedName>
        <fullName evidence="3">TsaA-like domain-containing protein</fullName>
    </recommendedName>
</protein>
<accession>A0A5J4KU92</accession>
<dbReference type="PROSITE" id="PS01318">
    <property type="entry name" value="TSAA_1"/>
    <property type="match status" value="1"/>
</dbReference>
<dbReference type="RefSeq" id="WP_151757848.1">
    <property type="nucleotide sequence ID" value="NZ_BKZW01000002.1"/>
</dbReference>